<dbReference type="PROSITE" id="PS51462">
    <property type="entry name" value="NUDIX"/>
    <property type="match status" value="1"/>
</dbReference>
<dbReference type="Pfam" id="PF00293">
    <property type="entry name" value="NUDIX"/>
    <property type="match status" value="1"/>
</dbReference>
<evidence type="ECO:0000313" key="3">
    <source>
        <dbReference type="Proteomes" id="UP000284706"/>
    </source>
</evidence>
<accession>A0A409WCE8</accession>
<dbReference type="InParanoid" id="A0A409WCE8"/>
<evidence type="ECO:0000313" key="2">
    <source>
        <dbReference type="EMBL" id="PPQ76197.1"/>
    </source>
</evidence>
<comment type="caution">
    <text evidence="2">The sequence shown here is derived from an EMBL/GenBank/DDBJ whole genome shotgun (WGS) entry which is preliminary data.</text>
</comment>
<feature type="domain" description="Nudix hydrolase" evidence="1">
    <location>
        <begin position="31"/>
        <end position="172"/>
    </location>
</feature>
<dbReference type="EMBL" id="NHYE01005186">
    <property type="protein sequence ID" value="PPQ76197.1"/>
    <property type="molecule type" value="Genomic_DNA"/>
</dbReference>
<reference evidence="2 3" key="1">
    <citation type="journal article" date="2018" name="Evol. Lett.">
        <title>Horizontal gene cluster transfer increased hallucinogenic mushroom diversity.</title>
        <authorList>
            <person name="Reynolds H.T."/>
            <person name="Vijayakumar V."/>
            <person name="Gluck-Thaler E."/>
            <person name="Korotkin H.B."/>
            <person name="Matheny P.B."/>
            <person name="Slot J.C."/>
        </authorList>
    </citation>
    <scope>NUCLEOTIDE SEQUENCE [LARGE SCALE GENOMIC DNA]</scope>
    <source>
        <strain evidence="2 3">SRW20</strain>
    </source>
</reference>
<name>A0A409WCE8_9AGAR</name>
<dbReference type="Gene3D" id="3.90.79.10">
    <property type="entry name" value="Nucleoside Triphosphate Pyrophosphohydrolase"/>
    <property type="match status" value="1"/>
</dbReference>
<dbReference type="PANTHER" id="PTHR43736">
    <property type="entry name" value="ADP-RIBOSE PYROPHOSPHATASE"/>
    <property type="match status" value="1"/>
</dbReference>
<dbReference type="SUPFAM" id="SSF55811">
    <property type="entry name" value="Nudix"/>
    <property type="match status" value="1"/>
</dbReference>
<proteinExistence type="predicted"/>
<dbReference type="OrthoDB" id="276276at2759"/>
<keyword evidence="3" id="KW-1185">Reference proteome</keyword>
<organism evidence="2 3">
    <name type="scientific">Gymnopilus dilepis</name>
    <dbReference type="NCBI Taxonomy" id="231916"/>
    <lineage>
        <taxon>Eukaryota</taxon>
        <taxon>Fungi</taxon>
        <taxon>Dikarya</taxon>
        <taxon>Basidiomycota</taxon>
        <taxon>Agaricomycotina</taxon>
        <taxon>Agaricomycetes</taxon>
        <taxon>Agaricomycetidae</taxon>
        <taxon>Agaricales</taxon>
        <taxon>Agaricineae</taxon>
        <taxon>Hymenogastraceae</taxon>
        <taxon>Gymnopilus</taxon>
    </lineage>
</organism>
<evidence type="ECO:0000259" key="1">
    <source>
        <dbReference type="PROSITE" id="PS51462"/>
    </source>
</evidence>
<gene>
    <name evidence="2" type="ORF">CVT26_009094</name>
</gene>
<dbReference type="CDD" id="cd02883">
    <property type="entry name" value="NUDIX_Hydrolase"/>
    <property type="match status" value="1"/>
</dbReference>
<dbReference type="InterPro" id="IPR015797">
    <property type="entry name" value="NUDIX_hydrolase-like_dom_sf"/>
</dbReference>
<dbReference type="Proteomes" id="UP000284706">
    <property type="component" value="Unassembled WGS sequence"/>
</dbReference>
<dbReference type="PANTHER" id="PTHR43736:SF1">
    <property type="entry name" value="DIHYDRONEOPTERIN TRIPHOSPHATE DIPHOSPHATASE"/>
    <property type="match status" value="1"/>
</dbReference>
<dbReference type="InterPro" id="IPR000086">
    <property type="entry name" value="NUDIX_hydrolase_dom"/>
</dbReference>
<dbReference type="AlphaFoldDB" id="A0A409WCE8"/>
<protein>
    <recommendedName>
        <fullName evidence="1">Nudix hydrolase domain-containing protein</fullName>
    </recommendedName>
</protein>
<sequence length="179" mass="19527">MSTSPLSGLSIDDSAQRFNGPLQDLQDRYPGKRLVVGVAIIRNALAEEGSPKKKLLILQRAETEDVYPLMYEIPGGGCEPEDSSLIATVIRETAEETGLKVHRITGIFPGFEYETSKSKAIQFNFMAEVETGTDVQLNPCEHCAFAWIDVSDDLSGYPMTANMLQVVKDALAAITESSP</sequence>